<name>A0ACC0Y299_9ROSI</name>
<comment type="caution">
    <text evidence="1">The sequence shown here is derived from an EMBL/GenBank/DDBJ whole genome shotgun (WGS) entry which is preliminary data.</text>
</comment>
<dbReference type="Proteomes" id="UP001163603">
    <property type="component" value="Chromosome 9"/>
</dbReference>
<sequence>MNGEVVVADEIARAIKCVMESDNEVRKKVKEKSEKSRLAVMEGGSSYAALGDLIDGLCSVDFNSHHNLQGFGGFGAVGHSVYHRKLFPRLVEGSWNGKIRHIATSGTHTAAITESGCSS</sequence>
<reference evidence="2" key="1">
    <citation type="journal article" date="2023" name="G3 (Bethesda)">
        <title>Genome assembly and association tests identify interacting loci associated with vigor, precocity, and sex in interspecific pistachio rootstocks.</title>
        <authorList>
            <person name="Palmer W."/>
            <person name="Jacygrad E."/>
            <person name="Sagayaradj S."/>
            <person name="Cavanaugh K."/>
            <person name="Han R."/>
            <person name="Bertier L."/>
            <person name="Beede B."/>
            <person name="Kafkas S."/>
            <person name="Golino D."/>
            <person name="Preece J."/>
            <person name="Michelmore R."/>
        </authorList>
    </citation>
    <scope>NUCLEOTIDE SEQUENCE [LARGE SCALE GENOMIC DNA]</scope>
</reference>
<protein>
    <submittedName>
        <fullName evidence="1">Uncharacterized protein</fullName>
    </submittedName>
</protein>
<accession>A0ACC0Y299</accession>
<gene>
    <name evidence="1" type="ORF">Pint_36487</name>
</gene>
<evidence type="ECO:0000313" key="2">
    <source>
        <dbReference type="Proteomes" id="UP001163603"/>
    </source>
</evidence>
<dbReference type="EMBL" id="CM047744">
    <property type="protein sequence ID" value="KAJ0027722.1"/>
    <property type="molecule type" value="Genomic_DNA"/>
</dbReference>
<proteinExistence type="predicted"/>
<organism evidence="1 2">
    <name type="scientific">Pistacia integerrima</name>
    <dbReference type="NCBI Taxonomy" id="434235"/>
    <lineage>
        <taxon>Eukaryota</taxon>
        <taxon>Viridiplantae</taxon>
        <taxon>Streptophyta</taxon>
        <taxon>Embryophyta</taxon>
        <taxon>Tracheophyta</taxon>
        <taxon>Spermatophyta</taxon>
        <taxon>Magnoliopsida</taxon>
        <taxon>eudicotyledons</taxon>
        <taxon>Gunneridae</taxon>
        <taxon>Pentapetalae</taxon>
        <taxon>rosids</taxon>
        <taxon>malvids</taxon>
        <taxon>Sapindales</taxon>
        <taxon>Anacardiaceae</taxon>
        <taxon>Pistacia</taxon>
    </lineage>
</organism>
<evidence type="ECO:0000313" key="1">
    <source>
        <dbReference type="EMBL" id="KAJ0027722.1"/>
    </source>
</evidence>
<keyword evidence="2" id="KW-1185">Reference proteome</keyword>